<keyword evidence="6 7" id="KW-0472">Membrane</keyword>
<dbReference type="PANTHER" id="PTHR48086">
    <property type="entry name" value="SODIUM/PROLINE SYMPORTER-RELATED"/>
    <property type="match status" value="1"/>
</dbReference>
<accession>A0A381PDL3</accession>
<feature type="transmembrane region" description="Helical" evidence="7">
    <location>
        <begin position="308"/>
        <end position="336"/>
    </location>
</feature>
<feature type="transmembrane region" description="Helical" evidence="7">
    <location>
        <begin position="154"/>
        <end position="174"/>
    </location>
</feature>
<dbReference type="Gene3D" id="1.20.1730.10">
    <property type="entry name" value="Sodium/glucose cotransporter"/>
    <property type="match status" value="1"/>
</dbReference>
<feature type="transmembrane region" description="Helical" evidence="7">
    <location>
        <begin position="258"/>
        <end position="279"/>
    </location>
</feature>
<feature type="transmembrane region" description="Helical" evidence="7">
    <location>
        <begin position="43"/>
        <end position="66"/>
    </location>
</feature>
<protein>
    <recommendedName>
        <fullName evidence="9">Sodium:solute symporter</fullName>
    </recommendedName>
</protein>
<evidence type="ECO:0000256" key="6">
    <source>
        <dbReference type="ARBA" id="ARBA00023136"/>
    </source>
</evidence>
<sequence length="468" mass="48770">MNLTLVLLLAYAAGLIGLGVWIGRRVESSGGFFVANRRLGPVLLFSTVLAANIGGTSTVGAAGLGYLDGLSAWWWVGSAAVGTTVLALWIGPRIWRIATSNGLYTMGDYLEHRYGGSVRATITVFLWIGMPALLAAQFIAMAKILSFVAGTPHWAGVLIGGIVVTAYFTAGGLLTSAWVNLVQLLVLTVGFAIAVPWALIAAGGWSALVAAAPQTTDYMNFWRGGSSGWIYLALVAPNFIVSPGLIQKVYGAVDERAIRIGVGAAAMALLIFAIGPPLFGMIARVYDPNLVDNEHALMVVLTTGLPTMVGALGLAAVVSAEISSADAILFMLSTSLSKDLYKRFVRLDASDAQVLKMARWAAVGGGGLGVLLALVLPSVITAISIFYALMAVCLFVPVVAGLYTRLPGVPEALAASGVGAITLISIRLADLSGSSPWLDPTLLGISASAVAFVVVAAWRRGGRPRQLR</sequence>
<feature type="transmembrane region" description="Helical" evidence="7">
    <location>
        <begin position="6"/>
        <end position="23"/>
    </location>
</feature>
<dbReference type="AlphaFoldDB" id="A0A381PDL3"/>
<reference evidence="8" key="1">
    <citation type="submission" date="2018-05" db="EMBL/GenBank/DDBJ databases">
        <authorList>
            <person name="Lanie J.A."/>
            <person name="Ng W.-L."/>
            <person name="Kazmierczak K.M."/>
            <person name="Andrzejewski T.M."/>
            <person name="Davidsen T.M."/>
            <person name="Wayne K.J."/>
            <person name="Tettelin H."/>
            <person name="Glass J.I."/>
            <person name="Rusch D."/>
            <person name="Podicherti R."/>
            <person name="Tsui H.-C.T."/>
            <person name="Winkler M.E."/>
        </authorList>
    </citation>
    <scope>NUCLEOTIDE SEQUENCE</scope>
</reference>
<dbReference type="InterPro" id="IPR001734">
    <property type="entry name" value="Na/solute_symporter"/>
</dbReference>
<comment type="subcellular location">
    <subcellularLocation>
        <location evidence="1">Membrane</location>
        <topology evidence="1">Multi-pass membrane protein</topology>
    </subcellularLocation>
</comment>
<dbReference type="PANTHER" id="PTHR48086:SF7">
    <property type="entry name" value="SODIUM-SOLUTE SYMPORTER-RELATED"/>
    <property type="match status" value="1"/>
</dbReference>
<dbReference type="CDD" id="cd10322">
    <property type="entry name" value="SLC5sbd"/>
    <property type="match status" value="1"/>
</dbReference>
<dbReference type="InterPro" id="IPR038377">
    <property type="entry name" value="Na/Glc_symporter_sf"/>
</dbReference>
<organism evidence="8">
    <name type="scientific">marine metagenome</name>
    <dbReference type="NCBI Taxonomy" id="408172"/>
    <lineage>
        <taxon>unclassified sequences</taxon>
        <taxon>metagenomes</taxon>
        <taxon>ecological metagenomes</taxon>
    </lineage>
</organism>
<comment type="similarity">
    <text evidence="2">Belongs to the sodium:solute symporter (SSF) (TC 2.A.21) family.</text>
</comment>
<evidence type="ECO:0000256" key="5">
    <source>
        <dbReference type="ARBA" id="ARBA00022989"/>
    </source>
</evidence>
<evidence type="ECO:0000256" key="4">
    <source>
        <dbReference type="ARBA" id="ARBA00022692"/>
    </source>
</evidence>
<evidence type="ECO:0008006" key="9">
    <source>
        <dbReference type="Google" id="ProtNLM"/>
    </source>
</evidence>
<evidence type="ECO:0000256" key="3">
    <source>
        <dbReference type="ARBA" id="ARBA00022448"/>
    </source>
</evidence>
<proteinExistence type="inferred from homology"/>
<feature type="transmembrane region" description="Helical" evidence="7">
    <location>
        <begin position="382"/>
        <end position="403"/>
    </location>
</feature>
<evidence type="ECO:0000313" key="8">
    <source>
        <dbReference type="EMBL" id="SUZ63563.1"/>
    </source>
</evidence>
<dbReference type="EMBL" id="UINC01000919">
    <property type="protein sequence ID" value="SUZ63563.1"/>
    <property type="molecule type" value="Genomic_DNA"/>
</dbReference>
<feature type="transmembrane region" description="Helical" evidence="7">
    <location>
        <begin position="441"/>
        <end position="458"/>
    </location>
</feature>
<evidence type="ECO:0000256" key="2">
    <source>
        <dbReference type="ARBA" id="ARBA00006434"/>
    </source>
</evidence>
<feature type="transmembrane region" description="Helical" evidence="7">
    <location>
        <begin position="412"/>
        <end position="429"/>
    </location>
</feature>
<feature type="transmembrane region" description="Helical" evidence="7">
    <location>
        <begin position="122"/>
        <end position="142"/>
    </location>
</feature>
<feature type="transmembrane region" description="Helical" evidence="7">
    <location>
        <begin position="228"/>
        <end position="246"/>
    </location>
</feature>
<feature type="transmembrane region" description="Helical" evidence="7">
    <location>
        <begin position="181"/>
        <end position="208"/>
    </location>
</feature>
<keyword evidence="5 7" id="KW-1133">Transmembrane helix</keyword>
<feature type="transmembrane region" description="Helical" evidence="7">
    <location>
        <begin position="357"/>
        <end position="376"/>
    </location>
</feature>
<keyword evidence="3" id="KW-0813">Transport</keyword>
<dbReference type="GO" id="GO:0005886">
    <property type="term" value="C:plasma membrane"/>
    <property type="evidence" value="ECO:0007669"/>
    <property type="project" value="TreeGrafter"/>
</dbReference>
<evidence type="ECO:0000256" key="7">
    <source>
        <dbReference type="SAM" id="Phobius"/>
    </source>
</evidence>
<gene>
    <name evidence="8" type="ORF">METZ01_LOCUS16417</name>
</gene>
<dbReference type="GO" id="GO:0022857">
    <property type="term" value="F:transmembrane transporter activity"/>
    <property type="evidence" value="ECO:0007669"/>
    <property type="project" value="InterPro"/>
</dbReference>
<dbReference type="PROSITE" id="PS50283">
    <property type="entry name" value="NA_SOLUT_SYMP_3"/>
    <property type="match status" value="1"/>
</dbReference>
<feature type="transmembrane region" description="Helical" evidence="7">
    <location>
        <begin position="72"/>
        <end position="91"/>
    </location>
</feature>
<name>A0A381PDL3_9ZZZZ</name>
<keyword evidence="4 7" id="KW-0812">Transmembrane</keyword>
<dbReference type="Pfam" id="PF00474">
    <property type="entry name" value="SSF"/>
    <property type="match status" value="1"/>
</dbReference>
<dbReference type="InterPro" id="IPR050277">
    <property type="entry name" value="Sodium:Solute_Symporter"/>
</dbReference>
<evidence type="ECO:0000256" key="1">
    <source>
        <dbReference type="ARBA" id="ARBA00004141"/>
    </source>
</evidence>